<proteinExistence type="predicted"/>
<dbReference type="EMBL" id="RRCF01000004">
    <property type="protein sequence ID" value="RRJ19741.1"/>
    <property type="molecule type" value="Genomic_DNA"/>
</dbReference>
<sequence length="294" mass="32793">MINQRFLVVFRILCVFSFVLLSHAVSADGVWKVSKGPEYFYLAGSIHLLSVDDYPLPPEYLTALKNSDTLLLETDLEQLSSPLGIKQMIRLNSYPSGENLLQQLSEPLAKQLADYCKKNNIPLEQITRFKPAFAAVMLTTTQLRAQGATAPGVDAYLQEEAKKAGKKVTGLETMQQHLAVLTELNNSGAETLIKSTMEDLTDSSEDFDAMRKAWRSGDLQQLEHLYLDDLKSYPAIYQSLIVKRNNAWVKQLLQARYQTPVFVVVGALHLAGNDGLIKQLAQQGYQITKVQGSL</sequence>
<dbReference type="InterPro" id="IPR047111">
    <property type="entry name" value="YbaP-like"/>
</dbReference>
<dbReference type="CDD" id="cd14789">
    <property type="entry name" value="Tiki"/>
    <property type="match status" value="1"/>
</dbReference>
<name>A0A3P3QF41_9GAMM</name>
<reference evidence="2 3" key="1">
    <citation type="submission" date="2018-11" db="EMBL/GenBank/DDBJ databases">
        <title>Draft genome analysis of Rheinheimera mesophila isolated from an industrial waste site.</title>
        <authorList>
            <person name="Yu Q."/>
            <person name="Qi Y."/>
            <person name="Zhang H."/>
            <person name="Lu Y."/>
            <person name="Pu J."/>
        </authorList>
    </citation>
    <scope>NUCLEOTIDE SEQUENCE [LARGE SCALE GENOMIC DNA]</scope>
    <source>
        <strain evidence="2 3">IITR13</strain>
    </source>
</reference>
<dbReference type="AlphaFoldDB" id="A0A3P3QF41"/>
<dbReference type="RefSeq" id="WP_046520711.1">
    <property type="nucleotide sequence ID" value="NZ_LAVS01000086.1"/>
</dbReference>
<gene>
    <name evidence="2" type="ORF">EIK76_15025</name>
</gene>
<organism evidence="2 3">
    <name type="scientific">Rheinheimera mesophila</name>
    <dbReference type="NCBI Taxonomy" id="1547515"/>
    <lineage>
        <taxon>Bacteria</taxon>
        <taxon>Pseudomonadati</taxon>
        <taxon>Pseudomonadota</taxon>
        <taxon>Gammaproteobacteria</taxon>
        <taxon>Chromatiales</taxon>
        <taxon>Chromatiaceae</taxon>
        <taxon>Rheinheimera</taxon>
    </lineage>
</organism>
<dbReference type="PANTHER" id="PTHR40590:SF1">
    <property type="entry name" value="CYTOPLASMIC PROTEIN"/>
    <property type="match status" value="1"/>
</dbReference>
<evidence type="ECO:0000313" key="2">
    <source>
        <dbReference type="EMBL" id="RRJ19741.1"/>
    </source>
</evidence>
<dbReference type="PANTHER" id="PTHR40590">
    <property type="entry name" value="CYTOPLASMIC PROTEIN-RELATED"/>
    <property type="match status" value="1"/>
</dbReference>
<protein>
    <submittedName>
        <fullName evidence="2">TraB/GumN family protein</fullName>
    </submittedName>
</protein>
<dbReference type="Proteomes" id="UP000276260">
    <property type="component" value="Unassembled WGS sequence"/>
</dbReference>
<evidence type="ECO:0000313" key="3">
    <source>
        <dbReference type="Proteomes" id="UP000276260"/>
    </source>
</evidence>
<dbReference type="OrthoDB" id="357294at2"/>
<accession>A0A3P3QF41</accession>
<comment type="caution">
    <text evidence="2">The sequence shown here is derived from an EMBL/GenBank/DDBJ whole genome shotgun (WGS) entry which is preliminary data.</text>
</comment>
<feature type="signal peptide" evidence="1">
    <location>
        <begin position="1"/>
        <end position="27"/>
    </location>
</feature>
<keyword evidence="1" id="KW-0732">Signal</keyword>
<dbReference type="Pfam" id="PF01963">
    <property type="entry name" value="TraB_PrgY_gumN"/>
    <property type="match status" value="1"/>
</dbReference>
<feature type="chain" id="PRO_5018658042" evidence="1">
    <location>
        <begin position="28"/>
        <end position="294"/>
    </location>
</feature>
<keyword evidence="3" id="KW-1185">Reference proteome</keyword>
<dbReference type="InterPro" id="IPR002816">
    <property type="entry name" value="TraB/PrgY/GumN_fam"/>
</dbReference>
<evidence type="ECO:0000256" key="1">
    <source>
        <dbReference type="SAM" id="SignalP"/>
    </source>
</evidence>